<dbReference type="PANTHER" id="PTHR33993">
    <property type="entry name" value="GLYOXALASE-RELATED"/>
    <property type="match status" value="1"/>
</dbReference>
<accession>A0ABQ2QT04</accession>
<dbReference type="InterPro" id="IPR037523">
    <property type="entry name" value="VOC_core"/>
</dbReference>
<keyword evidence="3" id="KW-1185">Reference proteome</keyword>
<dbReference type="InterPro" id="IPR004360">
    <property type="entry name" value="Glyas_Fos-R_dOase_dom"/>
</dbReference>
<dbReference type="EMBL" id="BMQJ01000004">
    <property type="protein sequence ID" value="GGP92354.1"/>
    <property type="molecule type" value="Genomic_DNA"/>
</dbReference>
<feature type="domain" description="VOC" evidence="1">
    <location>
        <begin position="6"/>
        <end position="116"/>
    </location>
</feature>
<dbReference type="SUPFAM" id="SSF54593">
    <property type="entry name" value="Glyoxalase/Bleomycin resistance protein/Dihydroxybiphenyl dioxygenase"/>
    <property type="match status" value="1"/>
</dbReference>
<dbReference type="Proteomes" id="UP000611554">
    <property type="component" value="Unassembled WGS sequence"/>
</dbReference>
<sequence length="116" mass="12839">MTRFNHIDLVEFPAESTEQLQAAKEFFGQIFGWKFQDWSDHYADTADSGVSSGLIADAGERARMPLAVVHVDDLEAAYEKVTGAGGTIVKEIFSFPGGRRFHFRDPAGNELAAWSE</sequence>
<reference evidence="3" key="1">
    <citation type="journal article" date="2019" name="Int. J. Syst. Evol. Microbiol.">
        <title>The Global Catalogue of Microorganisms (GCM) 10K type strain sequencing project: providing services to taxonomists for standard genome sequencing and annotation.</title>
        <authorList>
            <consortium name="The Broad Institute Genomics Platform"/>
            <consortium name="The Broad Institute Genome Sequencing Center for Infectious Disease"/>
            <person name="Wu L."/>
            <person name="Ma J."/>
        </authorList>
    </citation>
    <scope>NUCLEOTIDE SEQUENCE [LARGE SCALE GENOMIC DNA]</scope>
    <source>
        <strain evidence="3">JCM 3115</strain>
    </source>
</reference>
<dbReference type="CDD" id="cd07247">
    <property type="entry name" value="SgaA_N_like"/>
    <property type="match status" value="1"/>
</dbReference>
<organism evidence="2 3">
    <name type="scientific">Streptosporangium pseudovulgare</name>
    <dbReference type="NCBI Taxonomy" id="35765"/>
    <lineage>
        <taxon>Bacteria</taxon>
        <taxon>Bacillati</taxon>
        <taxon>Actinomycetota</taxon>
        <taxon>Actinomycetes</taxon>
        <taxon>Streptosporangiales</taxon>
        <taxon>Streptosporangiaceae</taxon>
        <taxon>Streptosporangium</taxon>
    </lineage>
</organism>
<dbReference type="PANTHER" id="PTHR33993:SF1">
    <property type="entry name" value="GLYOXALASE FAMILY PROTEIN"/>
    <property type="match status" value="1"/>
</dbReference>
<evidence type="ECO:0000313" key="3">
    <source>
        <dbReference type="Proteomes" id="UP000611554"/>
    </source>
</evidence>
<dbReference type="Gene3D" id="3.10.180.10">
    <property type="entry name" value="2,3-Dihydroxybiphenyl 1,2-Dioxygenase, domain 1"/>
    <property type="match status" value="1"/>
</dbReference>
<protein>
    <submittedName>
        <fullName evidence="2">Glyoxalase</fullName>
    </submittedName>
</protein>
<name>A0ABQ2QT04_9ACTN</name>
<dbReference type="InterPro" id="IPR029068">
    <property type="entry name" value="Glyas_Bleomycin-R_OHBP_Dase"/>
</dbReference>
<dbReference type="RefSeq" id="WP_189246414.1">
    <property type="nucleotide sequence ID" value="NZ_BMQJ01000004.1"/>
</dbReference>
<dbReference type="PROSITE" id="PS51819">
    <property type="entry name" value="VOC"/>
    <property type="match status" value="1"/>
</dbReference>
<proteinExistence type="predicted"/>
<comment type="caution">
    <text evidence="2">The sequence shown here is derived from an EMBL/GenBank/DDBJ whole genome shotgun (WGS) entry which is preliminary data.</text>
</comment>
<gene>
    <name evidence="2" type="ORF">GCM10010140_22680</name>
</gene>
<dbReference type="InterPro" id="IPR052164">
    <property type="entry name" value="Anthracycline_SecMetBiosynth"/>
</dbReference>
<dbReference type="Pfam" id="PF00903">
    <property type="entry name" value="Glyoxalase"/>
    <property type="match status" value="1"/>
</dbReference>
<evidence type="ECO:0000313" key="2">
    <source>
        <dbReference type="EMBL" id="GGP92354.1"/>
    </source>
</evidence>
<evidence type="ECO:0000259" key="1">
    <source>
        <dbReference type="PROSITE" id="PS51819"/>
    </source>
</evidence>